<evidence type="ECO:0000313" key="1">
    <source>
        <dbReference type="EMBL" id="OGG54838.1"/>
    </source>
</evidence>
<comment type="caution">
    <text evidence="1">The sequence shown here is derived from an EMBL/GenBank/DDBJ whole genome shotgun (WGS) entry which is preliminary data.</text>
</comment>
<organism evidence="1 2">
    <name type="scientific">Handelsmanbacteria sp. (strain RIFCSPLOWO2_12_FULL_64_10)</name>
    <dbReference type="NCBI Taxonomy" id="1817868"/>
    <lineage>
        <taxon>Bacteria</taxon>
        <taxon>Candidatus Handelsmaniibacteriota</taxon>
    </lineage>
</organism>
<protein>
    <submittedName>
        <fullName evidence="1">Uncharacterized protein</fullName>
    </submittedName>
</protein>
<sequence length="81" mass="8756">MQSITLHSHVGQDGILKLEVPVGLADVELEVTVIVQPVLSPSAQTPESRGWPPGFFEQFAGCLPAFPDVEPEGDFEVREAL</sequence>
<dbReference type="AlphaFoldDB" id="A0A1F6D092"/>
<accession>A0A1F6D092</accession>
<reference evidence="1 2" key="1">
    <citation type="journal article" date="2016" name="Nat. Commun.">
        <title>Thousands of microbial genomes shed light on interconnected biogeochemical processes in an aquifer system.</title>
        <authorList>
            <person name="Anantharaman K."/>
            <person name="Brown C.T."/>
            <person name="Hug L.A."/>
            <person name="Sharon I."/>
            <person name="Castelle C.J."/>
            <person name="Probst A.J."/>
            <person name="Thomas B.C."/>
            <person name="Singh A."/>
            <person name="Wilkins M.J."/>
            <person name="Karaoz U."/>
            <person name="Brodie E.L."/>
            <person name="Williams K.H."/>
            <person name="Hubbard S.S."/>
            <person name="Banfield J.F."/>
        </authorList>
    </citation>
    <scope>NUCLEOTIDE SEQUENCE [LARGE SCALE GENOMIC DNA]</scope>
    <source>
        <strain evidence="2">RIFCSPLOWO2_12_FULL_64_10</strain>
    </source>
</reference>
<name>A0A1F6D092_HANXR</name>
<dbReference type="EMBL" id="MFKF01000094">
    <property type="protein sequence ID" value="OGG54838.1"/>
    <property type="molecule type" value="Genomic_DNA"/>
</dbReference>
<proteinExistence type="predicted"/>
<dbReference type="Proteomes" id="UP000178606">
    <property type="component" value="Unassembled WGS sequence"/>
</dbReference>
<evidence type="ECO:0000313" key="2">
    <source>
        <dbReference type="Proteomes" id="UP000178606"/>
    </source>
</evidence>
<gene>
    <name evidence="1" type="ORF">A3F84_22025</name>
</gene>